<evidence type="ECO:0000313" key="3">
    <source>
        <dbReference type="EMBL" id="CAK9043210.1"/>
    </source>
</evidence>
<organism evidence="3 4">
    <name type="scientific">Durusdinium trenchii</name>
    <dbReference type="NCBI Taxonomy" id="1381693"/>
    <lineage>
        <taxon>Eukaryota</taxon>
        <taxon>Sar</taxon>
        <taxon>Alveolata</taxon>
        <taxon>Dinophyceae</taxon>
        <taxon>Suessiales</taxon>
        <taxon>Symbiodiniaceae</taxon>
        <taxon>Durusdinium</taxon>
    </lineage>
</organism>
<proteinExistence type="predicted"/>
<protein>
    <recommendedName>
        <fullName evidence="5">Pecanex-like protein</fullName>
    </recommendedName>
</protein>
<sequence>MPSRLFFRLVCPSVYRLAAYSSIPLFFLSAWTEQKYCAGRQLVRCLTAVSVTLFQLGDSCRTSSHRDYLMLYICWAWVLVPEKAQAVASGLCVLYILGSGLSKLRVGGTAWPAPATLRAILRTFAQKTPRQGGPILLFANRWVCHSDLLCGFLASTTLLFECLLAPLGAFLLPSHWRLPSVGLAMVLLHLGIGAVQSGAIGAFFLPNVAAYVLGFGTFTSGEDLSILAPSWWIALVTCFLPLCLAAARETSLIQEDWPWTPFALFPWNSDQWEFLHQHLVEGDTRLVALAGEASLPGARVIPIEHRSDVPLLQRRVEPNEGEVVCYDLWSRTIGITTYQDEVMLALLDLHQGELLKAEKSQEKLKQILQLTAKFLETGRVLEVSTGQPLMRCFLVRAAEDKGDRQGRSVFREVCRVGRYVKGWRKWSDRRQSWVAIFEFEGRIWRKNVTEEKAPRTAVHVDPLLIEYQAAPICCRKPSGCSDSESEADANAGLQPGDEEEDNTFVMARELKYHLQLTSEIVGMARQTDLCRCDRVIGRWDFGEASVDSMGRLCTEISWWLNDEAANDRYERLEENWEMLLAVWEHLLCFHLEELQDCGFDQSIAQRFLERCLHFRIGEARQVKGMMEPLVDIVAL</sequence>
<evidence type="ECO:0008006" key="5">
    <source>
        <dbReference type="Google" id="ProtNLM"/>
    </source>
</evidence>
<keyword evidence="2" id="KW-1133">Transmembrane helix</keyword>
<evidence type="ECO:0000256" key="2">
    <source>
        <dbReference type="SAM" id="Phobius"/>
    </source>
</evidence>
<evidence type="ECO:0000313" key="4">
    <source>
        <dbReference type="Proteomes" id="UP001642484"/>
    </source>
</evidence>
<reference evidence="3 4" key="1">
    <citation type="submission" date="2024-02" db="EMBL/GenBank/DDBJ databases">
        <authorList>
            <person name="Chen Y."/>
            <person name="Shah S."/>
            <person name="Dougan E. K."/>
            <person name="Thang M."/>
            <person name="Chan C."/>
        </authorList>
    </citation>
    <scope>NUCLEOTIDE SEQUENCE [LARGE SCALE GENOMIC DNA]</scope>
</reference>
<feature type="transmembrane region" description="Helical" evidence="2">
    <location>
        <begin position="184"/>
        <end position="206"/>
    </location>
</feature>
<dbReference type="Proteomes" id="UP001642484">
    <property type="component" value="Unassembled WGS sequence"/>
</dbReference>
<keyword evidence="2" id="KW-0812">Transmembrane</keyword>
<feature type="transmembrane region" description="Helical" evidence="2">
    <location>
        <begin position="152"/>
        <end position="172"/>
    </location>
</feature>
<keyword evidence="4" id="KW-1185">Reference proteome</keyword>
<dbReference type="EMBL" id="CAXAMN010014413">
    <property type="protein sequence ID" value="CAK9043210.1"/>
    <property type="molecule type" value="Genomic_DNA"/>
</dbReference>
<comment type="caution">
    <text evidence="3">The sequence shown here is derived from an EMBL/GenBank/DDBJ whole genome shotgun (WGS) entry which is preliminary data.</text>
</comment>
<feature type="transmembrane region" description="Helical" evidence="2">
    <location>
        <begin position="226"/>
        <end position="247"/>
    </location>
</feature>
<feature type="region of interest" description="Disordered" evidence="1">
    <location>
        <begin position="478"/>
        <end position="498"/>
    </location>
</feature>
<accession>A0ABP0LVH4</accession>
<gene>
    <name evidence="3" type="ORF">CCMP2556_LOCUS22891</name>
</gene>
<name>A0ABP0LVH4_9DINO</name>
<keyword evidence="2" id="KW-0472">Membrane</keyword>
<evidence type="ECO:0000256" key="1">
    <source>
        <dbReference type="SAM" id="MobiDB-lite"/>
    </source>
</evidence>